<organism evidence="6 7">
    <name type="scientific">Batrachochytrium dendrobatidis (strain JAM81 / FGSC 10211)</name>
    <name type="common">Frog chytrid fungus</name>
    <dbReference type="NCBI Taxonomy" id="684364"/>
    <lineage>
        <taxon>Eukaryota</taxon>
        <taxon>Fungi</taxon>
        <taxon>Fungi incertae sedis</taxon>
        <taxon>Chytridiomycota</taxon>
        <taxon>Chytridiomycota incertae sedis</taxon>
        <taxon>Chytridiomycetes</taxon>
        <taxon>Rhizophydiales</taxon>
        <taxon>Rhizophydiales incertae sedis</taxon>
        <taxon>Batrachochytrium</taxon>
    </lineage>
</organism>
<evidence type="ECO:0000256" key="3">
    <source>
        <dbReference type="ARBA" id="ARBA00022670"/>
    </source>
</evidence>
<evidence type="ECO:0000313" key="6">
    <source>
        <dbReference type="EMBL" id="EGF77839.1"/>
    </source>
</evidence>
<dbReference type="InterPro" id="IPR000816">
    <property type="entry name" value="Peptidase_C15"/>
</dbReference>
<dbReference type="GeneID" id="18239236"/>
<dbReference type="HOGENOM" id="CLU_043960_3_1_1"/>
<evidence type="ECO:0000256" key="1">
    <source>
        <dbReference type="ARBA" id="ARBA00006641"/>
    </source>
</evidence>
<protein>
    <recommendedName>
        <fullName evidence="8">Pyroglutamyl-peptidase I</fullName>
    </recommendedName>
</protein>
<dbReference type="InParanoid" id="F4PA46"/>
<dbReference type="PANTHER" id="PTHR23402">
    <property type="entry name" value="PROTEASE FAMILY C15 PYROGLUTAMYL-PEPTIDASE I-RELATED"/>
    <property type="match status" value="1"/>
</dbReference>
<dbReference type="OMA" id="KLAYNHK"/>
<reference evidence="6 7" key="1">
    <citation type="submission" date="2009-12" db="EMBL/GenBank/DDBJ databases">
        <title>The draft genome of Batrachochytrium dendrobatidis.</title>
        <authorList>
            <consortium name="US DOE Joint Genome Institute (JGI-PGF)"/>
            <person name="Kuo A."/>
            <person name="Salamov A."/>
            <person name="Schmutz J."/>
            <person name="Lucas S."/>
            <person name="Pitluck S."/>
            <person name="Rosenblum E."/>
            <person name="Stajich J."/>
            <person name="Eisen M."/>
            <person name="Grigoriev I.V."/>
        </authorList>
    </citation>
    <scope>NUCLEOTIDE SEQUENCE [LARGE SCALE GENOMIC DNA]</scope>
    <source>
        <strain evidence="7">JAM81 / FGSC 10211</strain>
    </source>
</reference>
<dbReference type="FunFam" id="3.40.630.20:FF:000018">
    <property type="entry name" value="Uncharacterized protein"/>
    <property type="match status" value="1"/>
</dbReference>
<dbReference type="PANTHER" id="PTHR23402:SF1">
    <property type="entry name" value="PYROGLUTAMYL-PEPTIDASE I"/>
    <property type="match status" value="1"/>
</dbReference>
<keyword evidence="7" id="KW-1185">Reference proteome</keyword>
<dbReference type="EMBL" id="GL882890">
    <property type="protein sequence ID" value="EGF77839.1"/>
    <property type="molecule type" value="Genomic_DNA"/>
</dbReference>
<gene>
    <name evidence="6" type="ORF">BATDEDRAFT_27120</name>
</gene>
<evidence type="ECO:0000256" key="2">
    <source>
        <dbReference type="ARBA" id="ARBA00022490"/>
    </source>
</evidence>
<evidence type="ECO:0000256" key="5">
    <source>
        <dbReference type="ARBA" id="ARBA00022807"/>
    </source>
</evidence>
<dbReference type="GO" id="GO:0016920">
    <property type="term" value="F:pyroglutamyl-peptidase activity"/>
    <property type="evidence" value="ECO:0007669"/>
    <property type="project" value="InterPro"/>
</dbReference>
<dbReference type="PRINTS" id="PR00706">
    <property type="entry name" value="PYROGLUPTASE"/>
</dbReference>
<keyword evidence="2" id="KW-0963">Cytoplasm</keyword>
<dbReference type="Gene3D" id="3.40.630.20">
    <property type="entry name" value="Peptidase C15, pyroglutamyl peptidase I-like"/>
    <property type="match status" value="1"/>
</dbReference>
<keyword evidence="5" id="KW-0788">Thiol protease</keyword>
<keyword evidence="3" id="KW-0645">Protease</keyword>
<dbReference type="InterPro" id="IPR036440">
    <property type="entry name" value="Peptidase_C15-like_sf"/>
</dbReference>
<dbReference type="Pfam" id="PF01470">
    <property type="entry name" value="Peptidase_C15"/>
    <property type="match status" value="1"/>
</dbReference>
<dbReference type="GO" id="GO:0006508">
    <property type="term" value="P:proteolysis"/>
    <property type="evidence" value="ECO:0007669"/>
    <property type="project" value="UniProtKB-KW"/>
</dbReference>
<comment type="similarity">
    <text evidence="1">Belongs to the peptidase C15 family.</text>
</comment>
<sequence>MVATGTTECKAVTPRKYIVVTGYGPFGTHSVNPSAEAVKTLPRKIGDYDVVTYQLPVAYKEVTECIEEIYSKDTPPHYAIHVGVALPGTISLERQAHNSGYILPDINELHDTNDIASEQLPPNGVAVAGGKEVLQTGLDLSTIKNRMHSKGWMTVNESMDPGSFIFYQSMDRASKTKHSALQQQYTQSLFVHIPPVGSPHSQIELNAMLAVLVNEVVSSLPITTVST</sequence>
<dbReference type="SUPFAM" id="SSF53182">
    <property type="entry name" value="Pyrrolidone carboxyl peptidase (pyroglutamate aminopeptidase)"/>
    <property type="match status" value="1"/>
</dbReference>
<evidence type="ECO:0000313" key="7">
    <source>
        <dbReference type="Proteomes" id="UP000007241"/>
    </source>
</evidence>
<dbReference type="Proteomes" id="UP000007241">
    <property type="component" value="Unassembled WGS sequence"/>
</dbReference>
<dbReference type="GO" id="GO:0005829">
    <property type="term" value="C:cytosol"/>
    <property type="evidence" value="ECO:0007669"/>
    <property type="project" value="InterPro"/>
</dbReference>
<proteinExistence type="inferred from homology"/>
<evidence type="ECO:0008006" key="8">
    <source>
        <dbReference type="Google" id="ProtNLM"/>
    </source>
</evidence>
<accession>F4PA46</accession>
<dbReference type="InterPro" id="IPR016125">
    <property type="entry name" value="Peptidase_C15-like"/>
</dbReference>
<dbReference type="AlphaFoldDB" id="F4PA46"/>
<dbReference type="OrthoDB" id="2156172at2759"/>
<evidence type="ECO:0000256" key="4">
    <source>
        <dbReference type="ARBA" id="ARBA00022801"/>
    </source>
</evidence>
<dbReference type="RefSeq" id="XP_006681385.1">
    <property type="nucleotide sequence ID" value="XM_006681322.1"/>
</dbReference>
<keyword evidence="4" id="KW-0378">Hydrolase</keyword>
<name>F4PA46_BATDJ</name>